<dbReference type="PANTHER" id="PTHR23070">
    <property type="entry name" value="BCS1 AAA-TYPE ATPASE"/>
    <property type="match status" value="1"/>
</dbReference>
<keyword evidence="10" id="KW-0496">Mitochondrion</keyword>
<proteinExistence type="inferred from homology"/>
<gene>
    <name evidence="17" type="ORF">GTHE00462_LOCUS33651</name>
</gene>
<sequence length="432" mass="48833">MFGMNNGIYHTDKHWNSVYQYVFGGFVLFFLGFLAKVGKDLGKLISENIYERLTYTAEFTSEDESFRWISAWISTNPCFAQAREISIFSSFRCLGPLNRGLDSEPGKYVYLPLDWVALRHRGYWILVLRNKRISTQKNISSKHEILRLQILGGSKSFLLSVLNEAKSAYEAAEVSRTNIYMADSDMEWNKIASRMARSLSSVLMWPADRADGIVQDCSRFLDSEIWYASKGIPWRRGYLLYGPPGTGKTSLVCAIAGELKLPIYIVTLSNPKLTDDSFADLLNRSATRSILLLEDVDAAFQQRSGQEVSGSLTFSGLLNGLDGVASQEGRLLFMTTNHREKLDPALVRPGRVDVELEFFCCMKEQVRKYVENFFNNITGDEVEEFCDAVPPNTVTVAELQACLLLHRDNKYEALSAVKKVVQQKLQLGETSF</sequence>
<dbReference type="InterPro" id="IPR057495">
    <property type="entry name" value="AAA_lid_BCS1"/>
</dbReference>
<evidence type="ECO:0000256" key="10">
    <source>
        <dbReference type="ARBA" id="ARBA00023128"/>
    </source>
</evidence>
<dbReference type="Pfam" id="PF00004">
    <property type="entry name" value="AAA"/>
    <property type="match status" value="1"/>
</dbReference>
<dbReference type="SMART" id="SM00382">
    <property type="entry name" value="AAA"/>
    <property type="match status" value="1"/>
</dbReference>
<evidence type="ECO:0000313" key="17">
    <source>
        <dbReference type="EMBL" id="CAE2331739.1"/>
    </source>
</evidence>
<keyword evidence="7" id="KW-0378">Hydrolase</keyword>
<evidence type="ECO:0000256" key="13">
    <source>
        <dbReference type="RuleBase" id="RU003651"/>
    </source>
</evidence>
<name>A0A7S4UN44_GUITH</name>
<dbReference type="Pfam" id="PF25426">
    <property type="entry name" value="AAA_lid_BCS1"/>
    <property type="match status" value="1"/>
</dbReference>
<dbReference type="OMA" id="NICCINI"/>
<evidence type="ECO:0000256" key="2">
    <source>
        <dbReference type="ARBA" id="ARBA00004434"/>
    </source>
</evidence>
<evidence type="ECO:0000256" key="14">
    <source>
        <dbReference type="SAM" id="Phobius"/>
    </source>
</evidence>
<dbReference type="GO" id="GO:0009507">
    <property type="term" value="C:chloroplast"/>
    <property type="evidence" value="ECO:0007669"/>
    <property type="project" value="UniProtKB-SubCell"/>
</dbReference>
<dbReference type="InterPro" id="IPR003960">
    <property type="entry name" value="ATPase_AAA_CS"/>
</dbReference>
<dbReference type="Pfam" id="PF08740">
    <property type="entry name" value="BCS1_N"/>
    <property type="match status" value="1"/>
</dbReference>
<protein>
    <recommendedName>
        <fullName evidence="18">AAA+ ATPase domain-containing protein</fullName>
    </recommendedName>
</protein>
<dbReference type="GO" id="GO:0016887">
    <property type="term" value="F:ATP hydrolysis activity"/>
    <property type="evidence" value="ECO:0007669"/>
    <property type="project" value="InterPro"/>
</dbReference>
<keyword evidence="11 14" id="KW-0472">Membrane</keyword>
<dbReference type="EMBL" id="HBKN01042977">
    <property type="protein sequence ID" value="CAE2331739.1"/>
    <property type="molecule type" value="Transcribed_RNA"/>
</dbReference>
<dbReference type="InterPro" id="IPR027417">
    <property type="entry name" value="P-loop_NTPase"/>
</dbReference>
<keyword evidence="6" id="KW-0999">Mitochondrion inner membrane</keyword>
<evidence type="ECO:0000256" key="1">
    <source>
        <dbReference type="ARBA" id="ARBA00004229"/>
    </source>
</evidence>
<keyword evidence="9 14" id="KW-1133">Transmembrane helix</keyword>
<feature type="domain" description="BCS1 N-terminal" evidence="16">
    <location>
        <begin position="29"/>
        <end position="202"/>
    </location>
</feature>
<keyword evidence="8 13" id="KW-0067">ATP-binding</keyword>
<dbReference type="SUPFAM" id="SSF52540">
    <property type="entry name" value="P-loop containing nucleoside triphosphate hydrolases"/>
    <property type="match status" value="1"/>
</dbReference>
<organism evidence="17">
    <name type="scientific">Guillardia theta</name>
    <name type="common">Cryptophyte</name>
    <name type="synonym">Cryptomonas phi</name>
    <dbReference type="NCBI Taxonomy" id="55529"/>
    <lineage>
        <taxon>Eukaryota</taxon>
        <taxon>Cryptophyceae</taxon>
        <taxon>Pyrenomonadales</taxon>
        <taxon>Geminigeraceae</taxon>
        <taxon>Guillardia</taxon>
    </lineage>
</organism>
<feature type="transmembrane region" description="Helical" evidence="14">
    <location>
        <begin position="18"/>
        <end position="35"/>
    </location>
</feature>
<comment type="catalytic activity">
    <reaction evidence="12">
        <text>ATP + H2O = ADP + phosphate + H(+)</text>
        <dbReference type="Rhea" id="RHEA:13065"/>
        <dbReference type="ChEBI" id="CHEBI:15377"/>
        <dbReference type="ChEBI" id="CHEBI:15378"/>
        <dbReference type="ChEBI" id="CHEBI:30616"/>
        <dbReference type="ChEBI" id="CHEBI:43474"/>
        <dbReference type="ChEBI" id="CHEBI:456216"/>
    </reaction>
    <physiologicalReaction direction="left-to-right" evidence="12">
        <dbReference type="Rhea" id="RHEA:13066"/>
    </physiologicalReaction>
</comment>
<keyword evidence="5 13" id="KW-0547">Nucleotide-binding</keyword>
<feature type="domain" description="AAA+ ATPase" evidence="15">
    <location>
        <begin position="234"/>
        <end position="358"/>
    </location>
</feature>
<dbReference type="PROSITE" id="PS00674">
    <property type="entry name" value="AAA"/>
    <property type="match status" value="1"/>
</dbReference>
<evidence type="ECO:0000259" key="16">
    <source>
        <dbReference type="SMART" id="SM01024"/>
    </source>
</evidence>
<dbReference type="CDD" id="cd19510">
    <property type="entry name" value="RecA-like_BCS1"/>
    <property type="match status" value="1"/>
</dbReference>
<accession>A0A7S4UN44</accession>
<evidence type="ECO:0000259" key="15">
    <source>
        <dbReference type="SMART" id="SM00382"/>
    </source>
</evidence>
<reference evidence="17" key="1">
    <citation type="submission" date="2021-01" db="EMBL/GenBank/DDBJ databases">
        <authorList>
            <person name="Corre E."/>
            <person name="Pelletier E."/>
            <person name="Niang G."/>
            <person name="Scheremetjew M."/>
            <person name="Finn R."/>
            <person name="Kale V."/>
            <person name="Holt S."/>
            <person name="Cochrane G."/>
            <person name="Meng A."/>
            <person name="Brown T."/>
            <person name="Cohen L."/>
        </authorList>
    </citation>
    <scope>NUCLEOTIDE SEQUENCE</scope>
    <source>
        <strain evidence="17">CCMP 2712</strain>
    </source>
</reference>
<dbReference type="GO" id="GO:0005743">
    <property type="term" value="C:mitochondrial inner membrane"/>
    <property type="evidence" value="ECO:0007669"/>
    <property type="project" value="UniProtKB-SubCell"/>
</dbReference>
<comment type="subcellular location">
    <subcellularLocation>
        <location evidence="2">Mitochondrion inner membrane</location>
        <topology evidence="2">Single-pass membrane protein</topology>
    </subcellularLocation>
    <subcellularLocation>
        <location evidence="1">Plastid</location>
        <location evidence="1">Chloroplast</location>
    </subcellularLocation>
</comment>
<evidence type="ECO:0000256" key="3">
    <source>
        <dbReference type="ARBA" id="ARBA00007448"/>
    </source>
</evidence>
<keyword evidence="4 14" id="KW-0812">Transmembrane</keyword>
<dbReference type="InterPro" id="IPR003959">
    <property type="entry name" value="ATPase_AAA_core"/>
</dbReference>
<evidence type="ECO:0008006" key="18">
    <source>
        <dbReference type="Google" id="ProtNLM"/>
    </source>
</evidence>
<dbReference type="GO" id="GO:0005524">
    <property type="term" value="F:ATP binding"/>
    <property type="evidence" value="ECO:0007669"/>
    <property type="project" value="UniProtKB-KW"/>
</dbReference>
<dbReference type="AlphaFoldDB" id="A0A7S4UN44"/>
<evidence type="ECO:0000256" key="11">
    <source>
        <dbReference type="ARBA" id="ARBA00023136"/>
    </source>
</evidence>
<comment type="similarity">
    <text evidence="3">Belongs to the AAA ATPase family. BCS1 subfamily.</text>
</comment>
<evidence type="ECO:0000256" key="6">
    <source>
        <dbReference type="ARBA" id="ARBA00022792"/>
    </source>
</evidence>
<evidence type="ECO:0000256" key="5">
    <source>
        <dbReference type="ARBA" id="ARBA00022741"/>
    </source>
</evidence>
<evidence type="ECO:0000256" key="7">
    <source>
        <dbReference type="ARBA" id="ARBA00022801"/>
    </source>
</evidence>
<dbReference type="Gene3D" id="3.40.50.300">
    <property type="entry name" value="P-loop containing nucleotide triphosphate hydrolases"/>
    <property type="match status" value="1"/>
</dbReference>
<dbReference type="InterPro" id="IPR003593">
    <property type="entry name" value="AAA+_ATPase"/>
</dbReference>
<evidence type="ECO:0000256" key="4">
    <source>
        <dbReference type="ARBA" id="ARBA00022692"/>
    </source>
</evidence>
<dbReference type="SMART" id="SM01024">
    <property type="entry name" value="BCS1_N"/>
    <property type="match status" value="1"/>
</dbReference>
<evidence type="ECO:0000256" key="9">
    <source>
        <dbReference type="ARBA" id="ARBA00022989"/>
    </source>
</evidence>
<dbReference type="InterPro" id="IPR050747">
    <property type="entry name" value="Mitochondrial_chaperone_BCS1"/>
</dbReference>
<evidence type="ECO:0000256" key="8">
    <source>
        <dbReference type="ARBA" id="ARBA00022840"/>
    </source>
</evidence>
<evidence type="ECO:0000256" key="12">
    <source>
        <dbReference type="ARBA" id="ARBA00048778"/>
    </source>
</evidence>
<dbReference type="InterPro" id="IPR014851">
    <property type="entry name" value="BCS1_N"/>
</dbReference>